<proteinExistence type="predicted"/>
<sequence length="114" mass="12950">MPSPPLSVTWIDRIQREHNKMRSSGRDLNQGQVTASIEFPPENPAKNSGTVSCPNVLKREPSQSALKNNKNVIQRLFLFHLLKCENLEIFPALCAGKNFFAQSVTLKNSRLWSW</sequence>
<name>A0A915KD58_ROMCU</name>
<reference evidence="2" key="1">
    <citation type="submission" date="2022-11" db="UniProtKB">
        <authorList>
            <consortium name="WormBaseParasite"/>
        </authorList>
    </citation>
    <scope>IDENTIFICATION</scope>
</reference>
<dbReference type="AlphaFoldDB" id="A0A915KD58"/>
<keyword evidence="1" id="KW-1185">Reference proteome</keyword>
<evidence type="ECO:0000313" key="1">
    <source>
        <dbReference type="Proteomes" id="UP000887565"/>
    </source>
</evidence>
<organism evidence="1 2">
    <name type="scientific">Romanomermis culicivorax</name>
    <name type="common">Nematode worm</name>
    <dbReference type="NCBI Taxonomy" id="13658"/>
    <lineage>
        <taxon>Eukaryota</taxon>
        <taxon>Metazoa</taxon>
        <taxon>Ecdysozoa</taxon>
        <taxon>Nematoda</taxon>
        <taxon>Enoplea</taxon>
        <taxon>Dorylaimia</taxon>
        <taxon>Mermithida</taxon>
        <taxon>Mermithoidea</taxon>
        <taxon>Mermithidae</taxon>
        <taxon>Romanomermis</taxon>
    </lineage>
</organism>
<accession>A0A915KD58</accession>
<dbReference type="Proteomes" id="UP000887565">
    <property type="component" value="Unplaced"/>
</dbReference>
<dbReference type="WBParaSite" id="nRc.2.0.1.t36728-RA">
    <property type="protein sequence ID" value="nRc.2.0.1.t36728-RA"/>
    <property type="gene ID" value="nRc.2.0.1.g36728"/>
</dbReference>
<protein>
    <submittedName>
        <fullName evidence="2">Uncharacterized protein</fullName>
    </submittedName>
</protein>
<evidence type="ECO:0000313" key="2">
    <source>
        <dbReference type="WBParaSite" id="nRc.2.0.1.t36728-RA"/>
    </source>
</evidence>